<keyword evidence="3" id="KW-1185">Reference proteome</keyword>
<protein>
    <submittedName>
        <fullName evidence="2">Uncharacterized protein</fullName>
    </submittedName>
</protein>
<evidence type="ECO:0000313" key="2">
    <source>
        <dbReference type="EMBL" id="KEQ74183.1"/>
    </source>
</evidence>
<dbReference type="OrthoDB" id="3741657at2759"/>
<gene>
    <name evidence="2" type="ORF">M436DRAFT_80635</name>
</gene>
<organism evidence="2 3">
    <name type="scientific">Aureobasidium namibiae CBS 147.97</name>
    <dbReference type="NCBI Taxonomy" id="1043004"/>
    <lineage>
        <taxon>Eukaryota</taxon>
        <taxon>Fungi</taxon>
        <taxon>Dikarya</taxon>
        <taxon>Ascomycota</taxon>
        <taxon>Pezizomycotina</taxon>
        <taxon>Dothideomycetes</taxon>
        <taxon>Dothideomycetidae</taxon>
        <taxon>Dothideales</taxon>
        <taxon>Saccotheciaceae</taxon>
        <taxon>Aureobasidium</taxon>
    </lineage>
</organism>
<dbReference type="EMBL" id="KL584707">
    <property type="protein sequence ID" value="KEQ74183.1"/>
    <property type="molecule type" value="Genomic_DNA"/>
</dbReference>
<keyword evidence="1" id="KW-0175">Coiled coil</keyword>
<dbReference type="RefSeq" id="XP_013428753.1">
    <property type="nucleotide sequence ID" value="XM_013573299.1"/>
</dbReference>
<evidence type="ECO:0000313" key="3">
    <source>
        <dbReference type="Proteomes" id="UP000027730"/>
    </source>
</evidence>
<dbReference type="Proteomes" id="UP000027730">
    <property type="component" value="Unassembled WGS sequence"/>
</dbReference>
<name>A0A074WM19_9PEZI</name>
<dbReference type="GeneID" id="25416647"/>
<feature type="coiled-coil region" evidence="1">
    <location>
        <begin position="212"/>
        <end position="239"/>
    </location>
</feature>
<dbReference type="AlphaFoldDB" id="A0A074WM19"/>
<reference evidence="2 3" key="1">
    <citation type="journal article" date="2014" name="BMC Genomics">
        <title>Genome sequencing of four Aureobasidium pullulans varieties: biotechnological potential, stress tolerance, and description of new species.</title>
        <authorList>
            <person name="Gostin Ar C."/>
            <person name="Ohm R.A."/>
            <person name="Kogej T."/>
            <person name="Sonjak S."/>
            <person name="Turk M."/>
            <person name="Zajc J."/>
            <person name="Zalar P."/>
            <person name="Grube M."/>
            <person name="Sun H."/>
            <person name="Han J."/>
            <person name="Sharma A."/>
            <person name="Chiniquy J."/>
            <person name="Ngan C.Y."/>
            <person name="Lipzen A."/>
            <person name="Barry K."/>
            <person name="Grigoriev I.V."/>
            <person name="Gunde-Cimerman N."/>
        </authorList>
    </citation>
    <scope>NUCLEOTIDE SEQUENCE [LARGE SCALE GENOMIC DNA]</scope>
    <source>
        <strain evidence="2 3">CBS 147.97</strain>
    </source>
</reference>
<accession>A0A074WM19</accession>
<dbReference type="HOGENOM" id="CLU_731551_0_0_1"/>
<proteinExistence type="predicted"/>
<evidence type="ECO:0000256" key="1">
    <source>
        <dbReference type="SAM" id="Coils"/>
    </source>
</evidence>
<sequence length="378" mass="42717">MSAHYPVIYSARAMHRILTNACLAGEDIDELEKKALSRSHTAHDLIEIAPEDEDRLHNWDLQHTTVRSYPNPLSAERHRAMIAVTPHFGMALSAVEQQDVARQEEAARQQAEILRQSDAAARQHEAARQQEFTRQQELVRQQHLAQPNSFNTTISPPELAHNVRLVYKMPSSYSTEINKLCRHESWRIGCLSCKQHHTKRQCAEAEAKLRHVRGLLKVLDDTKQQSKRLEAEKQDALSRQTSLQTLVQGLMDASGIVAQKIRRISDENEPDMLANAFEDDAACREQETDDLWGSNCPKFKTEDSTRTSWFKGLDRTKIPANPDYLVNNPIGLEVFLRLTKHRTLSHPMSAIGLHPGPAFMSYGSAVAKYGPPKAPGKD</sequence>